<feature type="compositionally biased region" description="Low complexity" evidence="1">
    <location>
        <begin position="339"/>
        <end position="352"/>
    </location>
</feature>
<protein>
    <submittedName>
        <fullName evidence="2">PIR Superfamily Protein</fullName>
    </submittedName>
</protein>
<reference evidence="3" key="1">
    <citation type="submission" date="2016-05" db="EMBL/GenBank/DDBJ databases">
        <authorList>
            <person name="Naeem Raeece"/>
        </authorList>
    </citation>
    <scope>NUCLEOTIDE SEQUENCE [LARGE SCALE GENOMIC DNA]</scope>
</reference>
<proteinExistence type="predicted"/>
<organism evidence="2 3">
    <name type="scientific">Plasmodium ovale curtisi</name>
    <dbReference type="NCBI Taxonomy" id="864141"/>
    <lineage>
        <taxon>Eukaryota</taxon>
        <taxon>Sar</taxon>
        <taxon>Alveolata</taxon>
        <taxon>Apicomplexa</taxon>
        <taxon>Aconoidasida</taxon>
        <taxon>Haemosporida</taxon>
        <taxon>Plasmodiidae</taxon>
        <taxon>Plasmodium</taxon>
        <taxon>Plasmodium (Plasmodium)</taxon>
    </lineage>
</organism>
<dbReference type="AlphaFoldDB" id="A0A1A8WAF3"/>
<accession>A0A1A8WAF3</accession>
<evidence type="ECO:0000313" key="3">
    <source>
        <dbReference type="Proteomes" id="UP000078560"/>
    </source>
</evidence>
<feature type="region of interest" description="Disordered" evidence="1">
    <location>
        <begin position="411"/>
        <end position="445"/>
    </location>
</feature>
<dbReference type="EMBL" id="FLQU01000829">
    <property type="protein sequence ID" value="SBS89832.1"/>
    <property type="molecule type" value="Genomic_DNA"/>
</dbReference>
<feature type="region of interest" description="Disordered" evidence="1">
    <location>
        <begin position="332"/>
        <end position="356"/>
    </location>
</feature>
<feature type="region of interest" description="Disordered" evidence="1">
    <location>
        <begin position="45"/>
        <end position="66"/>
    </location>
</feature>
<name>A0A1A8WAF3_PLAOA</name>
<dbReference type="Pfam" id="PF05795">
    <property type="entry name" value="Plasmodium_Vir"/>
    <property type="match status" value="1"/>
</dbReference>
<feature type="compositionally biased region" description="Low complexity" evidence="1">
    <location>
        <begin position="419"/>
        <end position="429"/>
    </location>
</feature>
<dbReference type="InterPro" id="IPR008780">
    <property type="entry name" value="Plasmodium_Vir"/>
</dbReference>
<gene>
    <name evidence="2" type="ORF">POVCU2_0058090</name>
</gene>
<evidence type="ECO:0000256" key="1">
    <source>
        <dbReference type="SAM" id="MobiDB-lite"/>
    </source>
</evidence>
<sequence>MPEVTKEADPEFFKKLTEDTLSTNDHLKEYYDQIETIYNAKSEFLPGQDPDVADHEATSYDQGSESDVPFHNDKTYNIFLSKFTDALGKLLDHYDNSSLLQHDHKKQCVYFKYWFYDKIIKNILSDGNLHDFYKEIKGEDEEDESFCEAAEEKNSKDTGKLKEIYFEKEEEEEEEEIVEASPEDIDEDYMSEDENQHICEDEECCNKKILLSLGKSNICNIYKLKLNQIRDIKLLYDYLENGKSKNISSIKDEISKSTYCSSFNKTIELYNEKSKCRIDDFDNGHCQEVEDCKKTYPHTNVHVLECAKAEPTTGSPQRSSINNELQEATNALSPTGLADSSDSTTSFPSSDVSHVKSENPQGVGFIYLLIPSETADFVLTTQHTCDDIGKKHCLGNGEQVVQSDQLHTATSPLRDMGESHTTTFTSSTSCPHGNGKEACDNSSQPQAVINRETTDQLNKLRHEHTVDQVNPHMVSQEENGNTNTIVSSASSVLGVSALAFMLYKFTPLGSLINNRRGGMDTWDINEEGYDENLLFSSALGNTNSNNNNYSIGYYSLGNTQM</sequence>
<dbReference type="Proteomes" id="UP000078560">
    <property type="component" value="Unassembled WGS sequence"/>
</dbReference>
<evidence type="ECO:0000313" key="2">
    <source>
        <dbReference type="EMBL" id="SBS89832.1"/>
    </source>
</evidence>